<dbReference type="GO" id="GO:0016579">
    <property type="term" value="P:protein deubiquitination"/>
    <property type="evidence" value="ECO:0007669"/>
    <property type="project" value="InterPro"/>
</dbReference>
<feature type="compositionally biased region" description="Basic and acidic residues" evidence="1">
    <location>
        <begin position="346"/>
        <end position="425"/>
    </location>
</feature>
<feature type="compositionally biased region" description="Basic and acidic residues" evidence="1">
    <location>
        <begin position="191"/>
        <end position="208"/>
    </location>
</feature>
<dbReference type="InterPro" id="IPR028889">
    <property type="entry name" value="USP"/>
</dbReference>
<dbReference type="InterPro" id="IPR050164">
    <property type="entry name" value="Peptidase_C19"/>
</dbReference>
<evidence type="ECO:0000259" key="2">
    <source>
        <dbReference type="PROSITE" id="PS50235"/>
    </source>
</evidence>
<dbReference type="Pfam" id="PF00443">
    <property type="entry name" value="UCH"/>
    <property type="match status" value="1"/>
</dbReference>
<name>A0A6P7K7C0_9TELE</name>
<dbReference type="Proteomes" id="UP000515145">
    <property type="component" value="Chromosome 18"/>
</dbReference>
<feature type="compositionally biased region" description="Basic and acidic residues" evidence="1">
    <location>
        <begin position="310"/>
        <end position="323"/>
    </location>
</feature>
<keyword evidence="3" id="KW-1185">Reference proteome</keyword>
<gene>
    <name evidence="4" type="primary">LOC114450989</name>
</gene>
<reference evidence="4" key="1">
    <citation type="submission" date="2025-08" db="UniProtKB">
        <authorList>
            <consortium name="RefSeq"/>
        </authorList>
    </citation>
    <scope>IDENTIFICATION</scope>
</reference>
<dbReference type="PROSITE" id="PS00973">
    <property type="entry name" value="USP_2"/>
    <property type="match status" value="1"/>
</dbReference>
<sequence length="446" mass="51523">MFEGQLSETTKCSKGHSINEEMNPFWMIPLSLRDNCDATYSVEKGFERVFNKKTFSGDNSVFCPDCETKMEATSGCTMETSPPILTLLLKRFDFDYTTMSHVKSDCCVEVPPTINTPQKKYELYAMVNHMGSISGGHYTATVLSREDRAWYECDDAHVTKAEEQPFTKTSTHRSRTAYLLMYRASESDRDNLKDTFEDQERRRDEAKETCNGSKSHINKLKDMLKSLKSRTNKVKNTVEDPDSHRDKMKDMVEDPDSHRDKMKDTLEDPKSHKDKVKHMVEDPDSHRDKMKDIVEDPESHRDEVEETVEDPERCRDEAKETSKVSKSPKHKFQDMFKFSKSHRMKVKDTVEDTDSHRDKVKDTIEDPERRKDEAKETQSKAPDSHSQERKDTVKDPDRRTDEVKEHRAGSNEHKGVGEDADKEIPESLNSSADNCRHAEELCVTSL</sequence>
<dbReference type="InterPro" id="IPR001394">
    <property type="entry name" value="Peptidase_C19_UCH"/>
</dbReference>
<evidence type="ECO:0000313" key="3">
    <source>
        <dbReference type="Proteomes" id="UP000515145"/>
    </source>
</evidence>
<dbReference type="RefSeq" id="XP_028285285.1">
    <property type="nucleotide sequence ID" value="XM_028429484.1"/>
</dbReference>
<proteinExistence type="predicted"/>
<dbReference type="PANTHER" id="PTHR24006:SF899">
    <property type="entry name" value="UBIQUITIN CARBOXYL-TERMINAL HYDROLASE"/>
    <property type="match status" value="1"/>
</dbReference>
<dbReference type="Gene3D" id="3.90.70.10">
    <property type="entry name" value="Cysteine proteinases"/>
    <property type="match status" value="1"/>
</dbReference>
<dbReference type="GeneID" id="114450989"/>
<feature type="domain" description="USP" evidence="2">
    <location>
        <begin position="1"/>
        <end position="185"/>
    </location>
</feature>
<dbReference type="PROSITE" id="PS50235">
    <property type="entry name" value="USP_3"/>
    <property type="match status" value="1"/>
</dbReference>
<dbReference type="SUPFAM" id="SSF54001">
    <property type="entry name" value="Cysteine proteinases"/>
    <property type="match status" value="1"/>
</dbReference>
<dbReference type="InterPro" id="IPR038765">
    <property type="entry name" value="Papain-like_cys_pep_sf"/>
</dbReference>
<dbReference type="InParanoid" id="A0A6P7K7C0"/>
<dbReference type="PANTHER" id="PTHR24006">
    <property type="entry name" value="UBIQUITIN CARBOXYL-TERMINAL HYDROLASE"/>
    <property type="match status" value="1"/>
</dbReference>
<evidence type="ECO:0000313" key="4">
    <source>
        <dbReference type="RefSeq" id="XP_028285285.1"/>
    </source>
</evidence>
<dbReference type="GO" id="GO:0005634">
    <property type="term" value="C:nucleus"/>
    <property type="evidence" value="ECO:0007669"/>
    <property type="project" value="TreeGrafter"/>
</dbReference>
<dbReference type="CDD" id="cd02257">
    <property type="entry name" value="Peptidase_C19"/>
    <property type="match status" value="1"/>
</dbReference>
<dbReference type="InterPro" id="IPR018200">
    <property type="entry name" value="USP_CS"/>
</dbReference>
<evidence type="ECO:0000256" key="1">
    <source>
        <dbReference type="SAM" id="MobiDB-lite"/>
    </source>
</evidence>
<organism evidence="3 4">
    <name type="scientific">Parambassis ranga</name>
    <name type="common">Indian glassy fish</name>
    <dbReference type="NCBI Taxonomy" id="210632"/>
    <lineage>
        <taxon>Eukaryota</taxon>
        <taxon>Metazoa</taxon>
        <taxon>Chordata</taxon>
        <taxon>Craniata</taxon>
        <taxon>Vertebrata</taxon>
        <taxon>Euteleostomi</taxon>
        <taxon>Actinopterygii</taxon>
        <taxon>Neopterygii</taxon>
        <taxon>Teleostei</taxon>
        <taxon>Neoteleostei</taxon>
        <taxon>Acanthomorphata</taxon>
        <taxon>Ovalentaria</taxon>
        <taxon>Ambassidae</taxon>
        <taxon>Parambassis</taxon>
    </lineage>
</organism>
<feature type="compositionally biased region" description="Basic and acidic residues" evidence="1">
    <location>
        <begin position="236"/>
        <end position="303"/>
    </location>
</feature>
<dbReference type="GO" id="GO:0004843">
    <property type="term" value="F:cysteine-type deubiquitinase activity"/>
    <property type="evidence" value="ECO:0007669"/>
    <property type="project" value="InterPro"/>
</dbReference>
<dbReference type="AlphaFoldDB" id="A0A6P7K7C0"/>
<accession>A0A6P7K7C0</accession>
<dbReference type="OrthoDB" id="292964at2759"/>
<protein>
    <submittedName>
        <fullName evidence="4">Ubiquitin carboxyl-terminal hydrolase 47-like</fullName>
    </submittedName>
</protein>
<dbReference type="GO" id="GO:0005829">
    <property type="term" value="C:cytosol"/>
    <property type="evidence" value="ECO:0007669"/>
    <property type="project" value="TreeGrafter"/>
</dbReference>
<feature type="region of interest" description="Disordered" evidence="1">
    <location>
        <begin position="191"/>
        <end position="446"/>
    </location>
</feature>